<reference evidence="2 3" key="1">
    <citation type="journal article" date="2018" name="Cell">
        <title>The Chara Genome: Secondary Complexity and Implications for Plant Terrestrialization.</title>
        <authorList>
            <person name="Nishiyama T."/>
            <person name="Sakayama H."/>
            <person name="Vries J.D."/>
            <person name="Buschmann H."/>
            <person name="Saint-Marcoux D."/>
            <person name="Ullrich K.K."/>
            <person name="Haas F.B."/>
            <person name="Vanderstraeten L."/>
            <person name="Becker D."/>
            <person name="Lang D."/>
            <person name="Vosolsobe S."/>
            <person name="Rombauts S."/>
            <person name="Wilhelmsson P.K.I."/>
            <person name="Janitza P."/>
            <person name="Kern R."/>
            <person name="Heyl A."/>
            <person name="Rumpler F."/>
            <person name="Villalobos L.I.A.C."/>
            <person name="Clay J.M."/>
            <person name="Skokan R."/>
            <person name="Toyoda A."/>
            <person name="Suzuki Y."/>
            <person name="Kagoshima H."/>
            <person name="Schijlen E."/>
            <person name="Tajeshwar N."/>
            <person name="Catarino B."/>
            <person name="Hetherington A.J."/>
            <person name="Saltykova A."/>
            <person name="Bonnot C."/>
            <person name="Breuninger H."/>
            <person name="Symeonidi A."/>
            <person name="Radhakrishnan G.V."/>
            <person name="Van Nieuwerburgh F."/>
            <person name="Deforce D."/>
            <person name="Chang C."/>
            <person name="Karol K.G."/>
            <person name="Hedrich R."/>
            <person name="Ulvskov P."/>
            <person name="Glockner G."/>
            <person name="Delwiche C.F."/>
            <person name="Petrasek J."/>
            <person name="Van de Peer Y."/>
            <person name="Friml J."/>
            <person name="Beilby M."/>
            <person name="Dolan L."/>
            <person name="Kohara Y."/>
            <person name="Sugano S."/>
            <person name="Fujiyama A."/>
            <person name="Delaux P.-M."/>
            <person name="Quint M."/>
            <person name="TheiBen G."/>
            <person name="Hagemann M."/>
            <person name="Harholt J."/>
            <person name="Dunand C."/>
            <person name="Zachgo S."/>
            <person name="Langdale J."/>
            <person name="Maumus F."/>
            <person name="Straeten D.V.D."/>
            <person name="Gould S.B."/>
            <person name="Rensing S.A."/>
        </authorList>
    </citation>
    <scope>NUCLEOTIDE SEQUENCE [LARGE SCALE GENOMIC DNA]</scope>
    <source>
        <strain evidence="2 3">S276</strain>
    </source>
</reference>
<dbReference type="AlphaFoldDB" id="A0A388K0V8"/>
<name>A0A388K0V8_CHABU</name>
<feature type="region of interest" description="Disordered" evidence="1">
    <location>
        <begin position="50"/>
        <end position="72"/>
    </location>
</feature>
<keyword evidence="3" id="KW-1185">Reference proteome</keyword>
<evidence type="ECO:0000313" key="2">
    <source>
        <dbReference type="EMBL" id="GBG63655.1"/>
    </source>
</evidence>
<feature type="compositionally biased region" description="Basic residues" evidence="1">
    <location>
        <begin position="58"/>
        <end position="67"/>
    </location>
</feature>
<evidence type="ECO:0000256" key="1">
    <source>
        <dbReference type="SAM" id="MobiDB-lite"/>
    </source>
</evidence>
<dbReference type="Gramene" id="GBG63655">
    <property type="protein sequence ID" value="GBG63655"/>
    <property type="gene ID" value="CBR_g38966"/>
</dbReference>
<dbReference type="Proteomes" id="UP000265515">
    <property type="component" value="Unassembled WGS sequence"/>
</dbReference>
<protein>
    <submittedName>
        <fullName evidence="2">Uncharacterized protein</fullName>
    </submittedName>
</protein>
<accession>A0A388K0V8</accession>
<gene>
    <name evidence="2" type="ORF">CBR_g38966</name>
</gene>
<sequence>MIVLPLFPFSLPSPYYVTIGTSQVPHQFTLMSMEQDTGALPRRSARLAVRARPAVPPRPKRLSKRKTPATSSTALAVPDTTGVLPACLVRGASEPVADYLGRLQVFTDVVAAAKAWQEAAEAERQRLANEAAAQAQQTAEADAAARDQRNAASSESLIRNENQWTTSLEGMIFVSLEEQADPTPAEAERTHLANVMLTMMRAIMWNNTMLAVQIHEGRQLRQIQQKDSAALSVVVRTTATYQQQQQQQQQLLNTTTARVSSIEAKTSAAPGCTTDETKQLNGRIDHVVNLIGDIGVFNGPDTISSTVTAIKTDITKLQTRPDATTKNYKMPHFDINKFDDHNKTDALA</sequence>
<feature type="region of interest" description="Disordered" evidence="1">
    <location>
        <begin position="127"/>
        <end position="160"/>
    </location>
</feature>
<organism evidence="2 3">
    <name type="scientific">Chara braunii</name>
    <name type="common">Braun's stonewort</name>
    <dbReference type="NCBI Taxonomy" id="69332"/>
    <lineage>
        <taxon>Eukaryota</taxon>
        <taxon>Viridiplantae</taxon>
        <taxon>Streptophyta</taxon>
        <taxon>Charophyceae</taxon>
        <taxon>Charales</taxon>
        <taxon>Characeae</taxon>
        <taxon>Chara</taxon>
    </lineage>
</organism>
<feature type="compositionally biased region" description="Low complexity" evidence="1">
    <location>
        <begin position="128"/>
        <end position="142"/>
    </location>
</feature>
<dbReference type="EMBL" id="BFEA01000041">
    <property type="protein sequence ID" value="GBG63655.1"/>
    <property type="molecule type" value="Genomic_DNA"/>
</dbReference>
<proteinExistence type="predicted"/>
<evidence type="ECO:0000313" key="3">
    <source>
        <dbReference type="Proteomes" id="UP000265515"/>
    </source>
</evidence>
<comment type="caution">
    <text evidence="2">The sequence shown here is derived from an EMBL/GenBank/DDBJ whole genome shotgun (WGS) entry which is preliminary data.</text>
</comment>